<reference evidence="2 3" key="1">
    <citation type="journal article" date="2019" name="Emerg. Microbes Infect.">
        <title>Comprehensive subspecies identification of 175 nontuberculous mycobacteria species based on 7547 genomic profiles.</title>
        <authorList>
            <person name="Matsumoto Y."/>
            <person name="Kinjo T."/>
            <person name="Motooka D."/>
            <person name="Nabeya D."/>
            <person name="Jung N."/>
            <person name="Uechi K."/>
            <person name="Horii T."/>
            <person name="Iida T."/>
            <person name="Fujita J."/>
            <person name="Nakamura S."/>
        </authorList>
    </citation>
    <scope>NUCLEOTIDE SEQUENCE [LARGE SCALE GENOMIC DNA]</scope>
    <source>
        <strain evidence="2 3">JCM 30996</strain>
    </source>
</reference>
<name>A0A7I9ZK75_9MYCO</name>
<evidence type="ECO:0000313" key="3">
    <source>
        <dbReference type="Proteomes" id="UP000465304"/>
    </source>
</evidence>
<keyword evidence="3" id="KW-1185">Reference proteome</keyword>
<feature type="chain" id="PRO_5029469250" description="Secreted protein" evidence="1">
    <location>
        <begin position="32"/>
        <end position="181"/>
    </location>
</feature>
<sequence>MVRSRILVGRLVAPACVAAAAVLSVSGLAAAQPPPPPPTPPAPNINAMAPVNPKDFAVYDGSAYVFGSAGLTCMLQRSGGYGCNGPIPAGPEGANLVGGSSGGVPTFGSSATPMYGGTVNPLPPNTRLSFGTVSCGGDGTMTSCVDSKNQSGFVISPAGSFIVNPVNPLVARPEGTNPYMN</sequence>
<comment type="caution">
    <text evidence="2">The sequence shown here is derived from an EMBL/GenBank/DDBJ whole genome shotgun (WGS) entry which is preliminary data.</text>
</comment>
<dbReference type="AlphaFoldDB" id="A0A7I9ZK75"/>
<protein>
    <recommendedName>
        <fullName evidence="4">Secreted protein</fullName>
    </recommendedName>
</protein>
<keyword evidence="1" id="KW-0732">Signal</keyword>
<feature type="signal peptide" evidence="1">
    <location>
        <begin position="1"/>
        <end position="31"/>
    </location>
</feature>
<proteinExistence type="predicted"/>
<evidence type="ECO:0008006" key="4">
    <source>
        <dbReference type="Google" id="ProtNLM"/>
    </source>
</evidence>
<dbReference type="EMBL" id="BLLB01000002">
    <property type="protein sequence ID" value="GFH01364.1"/>
    <property type="molecule type" value="Genomic_DNA"/>
</dbReference>
<dbReference type="Proteomes" id="UP000465304">
    <property type="component" value="Unassembled WGS sequence"/>
</dbReference>
<gene>
    <name evidence="2" type="ORF">MHIP_18470</name>
</gene>
<accession>A0A7I9ZK75</accession>
<evidence type="ECO:0000256" key="1">
    <source>
        <dbReference type="SAM" id="SignalP"/>
    </source>
</evidence>
<evidence type="ECO:0000313" key="2">
    <source>
        <dbReference type="EMBL" id="GFH01364.1"/>
    </source>
</evidence>
<organism evidence="2 3">
    <name type="scientific">Mycolicibacterium hippocampi</name>
    <dbReference type="NCBI Taxonomy" id="659824"/>
    <lineage>
        <taxon>Bacteria</taxon>
        <taxon>Bacillati</taxon>
        <taxon>Actinomycetota</taxon>
        <taxon>Actinomycetes</taxon>
        <taxon>Mycobacteriales</taxon>
        <taxon>Mycobacteriaceae</taxon>
        <taxon>Mycolicibacterium</taxon>
    </lineage>
</organism>
<dbReference type="RefSeq" id="WP_163888177.1">
    <property type="nucleotide sequence ID" value="NZ_BLLB01000002.1"/>
</dbReference>